<dbReference type="KEGG" id="rgi:RGI145_07440"/>
<dbReference type="PANTHER" id="PTHR13090:SF1">
    <property type="entry name" value="ARGININE-HYDROXYLASE NDUFAF5, MITOCHONDRIAL"/>
    <property type="match status" value="1"/>
</dbReference>
<evidence type="ECO:0000256" key="2">
    <source>
        <dbReference type="ARBA" id="ARBA00022679"/>
    </source>
</evidence>
<dbReference type="InterPro" id="IPR029063">
    <property type="entry name" value="SAM-dependent_MTases_sf"/>
</dbReference>
<dbReference type="GO" id="GO:0008757">
    <property type="term" value="F:S-adenosylmethionine-dependent methyltransferase activity"/>
    <property type="evidence" value="ECO:0007669"/>
    <property type="project" value="InterPro"/>
</dbReference>
<dbReference type="Proteomes" id="UP000185494">
    <property type="component" value="Chromosome 1"/>
</dbReference>
<dbReference type="STRING" id="257708.RGI145_07440"/>
<protein>
    <submittedName>
        <fullName evidence="5">Methyltransferase</fullName>
    </submittedName>
</protein>
<dbReference type="InterPro" id="IPR050602">
    <property type="entry name" value="Malonyl-ACP_OMT"/>
</dbReference>
<feature type="compositionally biased region" description="Low complexity" evidence="3">
    <location>
        <begin position="265"/>
        <end position="274"/>
    </location>
</feature>
<reference evidence="5 6" key="1">
    <citation type="submission" date="2016-05" db="EMBL/GenBank/DDBJ databases">
        <title>Complete Genome and Methylome Analysis of Psychrotrophic Bacterial Isolates from Antarctic Lake Untersee.</title>
        <authorList>
            <person name="Fomenkov A."/>
            <person name="Akimov V.N."/>
            <person name="Vasilyeva L.V."/>
            <person name="Andersen D."/>
            <person name="Vincze T."/>
            <person name="Roberts R.J."/>
        </authorList>
    </citation>
    <scope>NUCLEOTIDE SEQUENCE [LARGE SCALE GENOMIC DNA]</scope>
    <source>
        <strain evidence="5 6">U14-5</strain>
    </source>
</reference>
<proteinExistence type="predicted"/>
<evidence type="ECO:0000256" key="1">
    <source>
        <dbReference type="ARBA" id="ARBA00022603"/>
    </source>
</evidence>
<dbReference type="GO" id="GO:0032259">
    <property type="term" value="P:methylation"/>
    <property type="evidence" value="ECO:0007669"/>
    <property type="project" value="UniProtKB-KW"/>
</dbReference>
<dbReference type="eggNOG" id="COG2226">
    <property type="taxonomic scope" value="Bacteria"/>
</dbReference>
<dbReference type="PANTHER" id="PTHR13090">
    <property type="entry name" value="ARGININE-HYDROXYLASE NDUFAF5, MITOCHONDRIAL"/>
    <property type="match status" value="1"/>
</dbReference>
<accession>A0A1L7ADT0</accession>
<dbReference type="Pfam" id="PF08241">
    <property type="entry name" value="Methyltransf_11"/>
    <property type="match status" value="1"/>
</dbReference>
<dbReference type="RefSeq" id="WP_075797869.1">
    <property type="nucleotide sequence ID" value="NZ_CP015583.1"/>
</dbReference>
<dbReference type="InterPro" id="IPR013216">
    <property type="entry name" value="Methyltransf_11"/>
</dbReference>
<dbReference type="AlphaFoldDB" id="A0A1L7ADT0"/>
<keyword evidence="1 5" id="KW-0489">Methyltransferase</keyword>
<sequence>MSAPHQVFDRHLHRLRRDRSAGSLSRVAPILEEAADRLLDRLDDFTLRFDRALDLGGRGVVAPRLHARGVGQVVSMDMSVALARQAGGLPVAGDEEWLPFAENSFDLVVASLSLHWVNDLPGALVQIRRTLRPDGLFLASVPALGTLQNLRESLAAEEEALRGGVSPRVSPFPEVSDGAALLQRAGFALPVADAETLRLAYRSPLALLRDLRAAGETNAVLARDSRPVPRALFPAALARLAGGAAPDEPVPVTLRLLTLTGWAPAPTQQQPAQPGSATVRLAEALGTEERSLGEAPPGPRGR</sequence>
<feature type="region of interest" description="Disordered" evidence="3">
    <location>
        <begin position="265"/>
        <end position="302"/>
    </location>
</feature>
<evidence type="ECO:0000256" key="3">
    <source>
        <dbReference type="SAM" id="MobiDB-lite"/>
    </source>
</evidence>
<gene>
    <name evidence="5" type="ORF">RGI145_07440</name>
</gene>
<evidence type="ECO:0000313" key="6">
    <source>
        <dbReference type="Proteomes" id="UP000185494"/>
    </source>
</evidence>
<name>A0A1L7ADT0_9PROT</name>
<dbReference type="EMBL" id="CP015583">
    <property type="protein sequence ID" value="APT56954.1"/>
    <property type="molecule type" value="Genomic_DNA"/>
</dbReference>
<evidence type="ECO:0000259" key="4">
    <source>
        <dbReference type="Pfam" id="PF08241"/>
    </source>
</evidence>
<evidence type="ECO:0000313" key="5">
    <source>
        <dbReference type="EMBL" id="APT56954.1"/>
    </source>
</evidence>
<keyword evidence="2 5" id="KW-0808">Transferase</keyword>
<dbReference type="SUPFAM" id="SSF53335">
    <property type="entry name" value="S-adenosyl-L-methionine-dependent methyltransferases"/>
    <property type="match status" value="1"/>
</dbReference>
<feature type="domain" description="Methyltransferase type 11" evidence="4">
    <location>
        <begin position="54"/>
        <end position="138"/>
    </location>
</feature>
<dbReference type="CDD" id="cd02440">
    <property type="entry name" value="AdoMet_MTases"/>
    <property type="match status" value="1"/>
</dbReference>
<dbReference type="Gene3D" id="3.40.50.150">
    <property type="entry name" value="Vaccinia Virus protein VP39"/>
    <property type="match status" value="1"/>
</dbReference>
<organism evidence="5 6">
    <name type="scientific">Roseomonas gilardii</name>
    <dbReference type="NCBI Taxonomy" id="257708"/>
    <lineage>
        <taxon>Bacteria</taxon>
        <taxon>Pseudomonadati</taxon>
        <taxon>Pseudomonadota</taxon>
        <taxon>Alphaproteobacteria</taxon>
        <taxon>Acetobacterales</taxon>
        <taxon>Roseomonadaceae</taxon>
        <taxon>Roseomonas</taxon>
    </lineage>
</organism>